<keyword evidence="2" id="KW-1185">Reference proteome</keyword>
<protein>
    <submittedName>
        <fullName evidence="1">Uncharacterized protein</fullName>
    </submittedName>
</protein>
<sequence length="109" mass="12484">MKLQRVVNNCNTMLEAYLLTNTDLKILLHTNKLNILERNDMPTLRQYRLDLGWSITMLAGEARISRKSVMVAEKGGWIQAPTAKAISSALSRAYRREIKPWEIEGLNIL</sequence>
<organism evidence="1 2">
    <name type="scientific">Ktedonosporobacter rubrisoli</name>
    <dbReference type="NCBI Taxonomy" id="2509675"/>
    <lineage>
        <taxon>Bacteria</taxon>
        <taxon>Bacillati</taxon>
        <taxon>Chloroflexota</taxon>
        <taxon>Ktedonobacteria</taxon>
        <taxon>Ktedonobacterales</taxon>
        <taxon>Ktedonosporobacteraceae</taxon>
        <taxon>Ktedonosporobacter</taxon>
    </lineage>
</organism>
<dbReference type="InterPro" id="IPR010982">
    <property type="entry name" value="Lambda_DNA-bd_dom_sf"/>
</dbReference>
<dbReference type="Proteomes" id="UP000290365">
    <property type="component" value="Chromosome"/>
</dbReference>
<dbReference type="OrthoDB" id="21915at2"/>
<dbReference type="GO" id="GO:0003677">
    <property type="term" value="F:DNA binding"/>
    <property type="evidence" value="ECO:0007669"/>
    <property type="project" value="InterPro"/>
</dbReference>
<dbReference type="RefSeq" id="WP_129891330.1">
    <property type="nucleotide sequence ID" value="NZ_CP035758.1"/>
</dbReference>
<dbReference type="AlphaFoldDB" id="A0A4P6JXK2"/>
<gene>
    <name evidence="1" type="ORF">EPA93_31520</name>
</gene>
<dbReference type="EMBL" id="CP035758">
    <property type="protein sequence ID" value="QBD80265.1"/>
    <property type="molecule type" value="Genomic_DNA"/>
</dbReference>
<reference evidence="1 2" key="1">
    <citation type="submission" date="2019-01" db="EMBL/GenBank/DDBJ databases">
        <title>Ktedonosporobacter rubrisoli SCAWS-G2.</title>
        <authorList>
            <person name="Huang Y."/>
            <person name="Yan B."/>
        </authorList>
    </citation>
    <scope>NUCLEOTIDE SEQUENCE [LARGE SCALE GENOMIC DNA]</scope>
    <source>
        <strain evidence="1 2">SCAWS-G2</strain>
    </source>
</reference>
<dbReference type="KEGG" id="kbs:EPA93_31520"/>
<dbReference type="SUPFAM" id="SSF47413">
    <property type="entry name" value="lambda repressor-like DNA-binding domains"/>
    <property type="match status" value="1"/>
</dbReference>
<dbReference type="Gene3D" id="1.10.260.40">
    <property type="entry name" value="lambda repressor-like DNA-binding domains"/>
    <property type="match status" value="1"/>
</dbReference>
<proteinExistence type="predicted"/>
<name>A0A4P6JXK2_KTERU</name>
<evidence type="ECO:0000313" key="2">
    <source>
        <dbReference type="Proteomes" id="UP000290365"/>
    </source>
</evidence>
<evidence type="ECO:0000313" key="1">
    <source>
        <dbReference type="EMBL" id="QBD80265.1"/>
    </source>
</evidence>
<accession>A0A4P6JXK2</accession>